<dbReference type="EMBL" id="ML977150">
    <property type="protein sequence ID" value="KAF1987973.1"/>
    <property type="molecule type" value="Genomic_DNA"/>
</dbReference>
<dbReference type="InterPro" id="IPR051057">
    <property type="entry name" value="PI-PLC_domain"/>
</dbReference>
<gene>
    <name evidence="3" type="ORF">K402DRAFT_329704</name>
</gene>
<dbReference type="SUPFAM" id="SSF51695">
    <property type="entry name" value="PLC-like phosphodiesterases"/>
    <property type="match status" value="1"/>
</dbReference>
<name>A0A6G1H418_9PEZI</name>
<keyword evidence="2" id="KW-1133">Transmembrane helix</keyword>
<dbReference type="GO" id="GO:0008081">
    <property type="term" value="F:phosphoric diester hydrolase activity"/>
    <property type="evidence" value="ECO:0007669"/>
    <property type="project" value="InterPro"/>
</dbReference>
<accession>A0A6G1H418</accession>
<dbReference type="Gene3D" id="3.20.20.190">
    <property type="entry name" value="Phosphatidylinositol (PI) phosphodiesterase"/>
    <property type="match status" value="1"/>
</dbReference>
<keyword evidence="2" id="KW-0472">Membrane</keyword>
<keyword evidence="4" id="KW-1185">Reference proteome</keyword>
<evidence type="ECO:0000256" key="2">
    <source>
        <dbReference type="SAM" id="Phobius"/>
    </source>
</evidence>
<dbReference type="PANTHER" id="PTHR13593:SF140">
    <property type="entry name" value="PLC-LIKE PHOSPHODIESTERASE"/>
    <property type="match status" value="1"/>
</dbReference>
<proteinExistence type="predicted"/>
<feature type="compositionally biased region" description="Low complexity" evidence="1">
    <location>
        <begin position="48"/>
        <end position="72"/>
    </location>
</feature>
<dbReference type="AlphaFoldDB" id="A0A6G1H418"/>
<reference evidence="3" key="1">
    <citation type="journal article" date="2020" name="Stud. Mycol.">
        <title>101 Dothideomycetes genomes: a test case for predicting lifestyles and emergence of pathogens.</title>
        <authorList>
            <person name="Haridas S."/>
            <person name="Albert R."/>
            <person name="Binder M."/>
            <person name="Bloem J."/>
            <person name="Labutti K."/>
            <person name="Salamov A."/>
            <person name="Andreopoulos B."/>
            <person name="Baker S."/>
            <person name="Barry K."/>
            <person name="Bills G."/>
            <person name="Bluhm B."/>
            <person name="Cannon C."/>
            <person name="Castanera R."/>
            <person name="Culley D."/>
            <person name="Daum C."/>
            <person name="Ezra D."/>
            <person name="Gonzalez J."/>
            <person name="Henrissat B."/>
            <person name="Kuo A."/>
            <person name="Liang C."/>
            <person name="Lipzen A."/>
            <person name="Lutzoni F."/>
            <person name="Magnuson J."/>
            <person name="Mondo S."/>
            <person name="Nolan M."/>
            <person name="Ohm R."/>
            <person name="Pangilinan J."/>
            <person name="Park H.-J."/>
            <person name="Ramirez L."/>
            <person name="Alfaro M."/>
            <person name="Sun H."/>
            <person name="Tritt A."/>
            <person name="Yoshinaga Y."/>
            <person name="Zwiers L.-H."/>
            <person name="Turgeon B."/>
            <person name="Goodwin S."/>
            <person name="Spatafora J."/>
            <person name="Crous P."/>
            <person name="Grigoriev I."/>
        </authorList>
    </citation>
    <scope>NUCLEOTIDE SEQUENCE</scope>
    <source>
        <strain evidence="3">CBS 113979</strain>
    </source>
</reference>
<evidence type="ECO:0000313" key="3">
    <source>
        <dbReference type="EMBL" id="KAF1987973.1"/>
    </source>
</evidence>
<evidence type="ECO:0000256" key="1">
    <source>
        <dbReference type="SAM" id="MobiDB-lite"/>
    </source>
</evidence>
<evidence type="ECO:0000313" key="4">
    <source>
        <dbReference type="Proteomes" id="UP000800041"/>
    </source>
</evidence>
<feature type="compositionally biased region" description="Low complexity" evidence="1">
    <location>
        <begin position="89"/>
        <end position="106"/>
    </location>
</feature>
<dbReference type="Proteomes" id="UP000800041">
    <property type="component" value="Unassembled WGS sequence"/>
</dbReference>
<feature type="region of interest" description="Disordered" evidence="1">
    <location>
        <begin position="48"/>
        <end position="74"/>
    </location>
</feature>
<feature type="transmembrane region" description="Helical" evidence="2">
    <location>
        <begin position="410"/>
        <end position="430"/>
    </location>
</feature>
<organism evidence="3 4">
    <name type="scientific">Aulographum hederae CBS 113979</name>
    <dbReference type="NCBI Taxonomy" id="1176131"/>
    <lineage>
        <taxon>Eukaryota</taxon>
        <taxon>Fungi</taxon>
        <taxon>Dikarya</taxon>
        <taxon>Ascomycota</taxon>
        <taxon>Pezizomycotina</taxon>
        <taxon>Dothideomycetes</taxon>
        <taxon>Pleosporomycetidae</taxon>
        <taxon>Aulographales</taxon>
        <taxon>Aulographaceae</taxon>
    </lineage>
</organism>
<protein>
    <submittedName>
        <fullName evidence="3">PLC-like phosphodiesterase</fullName>
    </submittedName>
</protein>
<dbReference type="GO" id="GO:0006629">
    <property type="term" value="P:lipid metabolic process"/>
    <property type="evidence" value="ECO:0007669"/>
    <property type="project" value="InterPro"/>
</dbReference>
<dbReference type="PANTHER" id="PTHR13593">
    <property type="match status" value="1"/>
</dbReference>
<keyword evidence="2" id="KW-0812">Transmembrane</keyword>
<feature type="region of interest" description="Disordered" evidence="1">
    <location>
        <begin position="87"/>
        <end position="112"/>
    </location>
</feature>
<dbReference type="Pfam" id="PF26146">
    <property type="entry name" value="PI-PLC_X"/>
    <property type="match status" value="1"/>
</dbReference>
<dbReference type="OrthoDB" id="7984201at2759"/>
<dbReference type="InterPro" id="IPR017946">
    <property type="entry name" value="PLC-like_Pdiesterase_TIM-brl"/>
</dbReference>
<dbReference type="CDD" id="cd08588">
    <property type="entry name" value="PI-PLCc_At5g67130_like"/>
    <property type="match status" value="1"/>
</dbReference>
<sequence>MAQDDLLTATDTRSYELVSTVTGPDAPPTGSEFTYASLSRTSTLNTAAATSSAETASFSSTSGVESTSTEDTATNLVGSQPVSTALNGTASLSVPSTSTSSAPAATNTQPCNGHPELCSRKYSNITEVCAHNSPFVQRNNFASNQAYPVVNQLTDGVRMLQMQTHHNATTNTLHLCHTSCEILDAGLLQDYLRTVVDWLNGNPYEVITILLGNSDVVDVTEYVAPIRDSGLIDFLYTPPSIPMDIDGWPTLAEMILSGRRVVLFLDYEARQNEVPYILDEFSYMWETPFSPTNNSFPCSEDRPPGLDPNVARQRMYIANHNLNAQISFLGTDLLIPDTVSLPRTNAADGNGSLGAMAQECQNTWGRAPNFLLLDYYNVGGGSVFQVAAEHNGLSYNRECCGETVSGASCLFKGFFTMLWPYMMIGVMLVLSR</sequence>